<sequence>MISYFFSSMIAPPYGLMAPFPRARRVSVFTQILTNKNSNMFPIKDQYA</sequence>
<name>A0A6P1E2A0_LENHI</name>
<proteinExistence type="predicted"/>
<gene>
    <name evidence="1" type="ORF">GQR93_00040</name>
</gene>
<dbReference type="AlphaFoldDB" id="A0A6P1E2A0"/>
<organism evidence="1 2">
    <name type="scientific">Lentilactobacillus hilgardii</name>
    <name type="common">Lactobacillus hilgardii</name>
    <dbReference type="NCBI Taxonomy" id="1588"/>
    <lineage>
        <taxon>Bacteria</taxon>
        <taxon>Bacillati</taxon>
        <taxon>Bacillota</taxon>
        <taxon>Bacilli</taxon>
        <taxon>Lactobacillales</taxon>
        <taxon>Lactobacillaceae</taxon>
        <taxon>Lentilactobacillus</taxon>
    </lineage>
</organism>
<protein>
    <submittedName>
        <fullName evidence="1">Uncharacterized protein</fullName>
    </submittedName>
</protein>
<dbReference type="Proteomes" id="UP000465035">
    <property type="component" value="Chromosome"/>
</dbReference>
<dbReference type="EMBL" id="CP047121">
    <property type="protein sequence ID" value="QHB50718.1"/>
    <property type="molecule type" value="Genomic_DNA"/>
</dbReference>
<reference evidence="1 2" key="1">
    <citation type="submission" date="2019-12" db="EMBL/GenBank/DDBJ databases">
        <title>Lactobacillus hilgardii FLUB.</title>
        <authorList>
            <person name="Gustaw K."/>
        </authorList>
    </citation>
    <scope>NUCLEOTIDE SEQUENCE [LARGE SCALE GENOMIC DNA]</scope>
    <source>
        <strain evidence="1 2">FLUB</strain>
    </source>
</reference>
<accession>A0A6P1E2A0</accession>
<evidence type="ECO:0000313" key="1">
    <source>
        <dbReference type="EMBL" id="QHB50718.1"/>
    </source>
</evidence>
<evidence type="ECO:0000313" key="2">
    <source>
        <dbReference type="Proteomes" id="UP000465035"/>
    </source>
</evidence>